<keyword evidence="2" id="KW-1185">Reference proteome</keyword>
<dbReference type="Proteomes" id="UP000186955">
    <property type="component" value="Unassembled WGS sequence"/>
</dbReference>
<proteinExistence type="predicted"/>
<gene>
    <name evidence="1" type="ORF">PENSUB_9627</name>
</gene>
<evidence type="ECO:0000313" key="2">
    <source>
        <dbReference type="Proteomes" id="UP000186955"/>
    </source>
</evidence>
<accession>A0A1Q5TCV7</accession>
<evidence type="ECO:0000313" key="1">
    <source>
        <dbReference type="EMBL" id="OKO98047.1"/>
    </source>
</evidence>
<sequence length="56" mass="6555">MRLRKLMTQRAERRRHSAILPVNWSTEDRDRLIGSGSASEHLLPAQIDQILTTWNE</sequence>
<dbReference type="EMBL" id="MNBE01000682">
    <property type="protein sequence ID" value="OKO98047.1"/>
    <property type="molecule type" value="Genomic_DNA"/>
</dbReference>
<comment type="caution">
    <text evidence="1">The sequence shown here is derived from an EMBL/GenBank/DDBJ whole genome shotgun (WGS) entry which is preliminary data.</text>
</comment>
<reference evidence="1 2" key="1">
    <citation type="submission" date="2016-10" db="EMBL/GenBank/DDBJ databases">
        <title>Genome sequence of the ascomycete fungus Penicillium subrubescens.</title>
        <authorList>
            <person name="De Vries R.P."/>
            <person name="Peng M."/>
            <person name="Dilokpimol A."/>
            <person name="Hilden K."/>
            <person name="Makela M.R."/>
            <person name="Grigoriev I."/>
            <person name="Riley R."/>
            <person name="Granchi Z."/>
        </authorList>
    </citation>
    <scope>NUCLEOTIDE SEQUENCE [LARGE SCALE GENOMIC DNA]</scope>
    <source>
        <strain evidence="1 2">CBS 132785</strain>
    </source>
</reference>
<dbReference type="AlphaFoldDB" id="A0A1Q5TCV7"/>
<protein>
    <submittedName>
        <fullName evidence="1">Uncharacterized protein</fullName>
    </submittedName>
</protein>
<organism evidence="1 2">
    <name type="scientific">Penicillium subrubescens</name>
    <dbReference type="NCBI Taxonomy" id="1316194"/>
    <lineage>
        <taxon>Eukaryota</taxon>
        <taxon>Fungi</taxon>
        <taxon>Dikarya</taxon>
        <taxon>Ascomycota</taxon>
        <taxon>Pezizomycotina</taxon>
        <taxon>Eurotiomycetes</taxon>
        <taxon>Eurotiomycetidae</taxon>
        <taxon>Eurotiales</taxon>
        <taxon>Aspergillaceae</taxon>
        <taxon>Penicillium</taxon>
    </lineage>
</organism>
<name>A0A1Q5TCV7_9EURO</name>